<dbReference type="EMBL" id="JAAKZH010000003">
    <property type="protein sequence ID" value="NGO64542.1"/>
    <property type="molecule type" value="Genomic_DNA"/>
</dbReference>
<evidence type="ECO:0000313" key="3">
    <source>
        <dbReference type="Proteomes" id="UP000477849"/>
    </source>
</evidence>
<keyword evidence="1" id="KW-0732">Signal</keyword>
<feature type="chain" id="PRO_5026802629" description="DUF945 domain-containing protein" evidence="1">
    <location>
        <begin position="26"/>
        <end position="398"/>
    </location>
</feature>
<dbReference type="AlphaFoldDB" id="A0A6M1RSZ3"/>
<name>A0A6M1RSZ3_9HYPH</name>
<evidence type="ECO:0000313" key="2">
    <source>
        <dbReference type="EMBL" id="NGO64542.1"/>
    </source>
</evidence>
<evidence type="ECO:0000256" key="1">
    <source>
        <dbReference type="SAM" id="SignalP"/>
    </source>
</evidence>
<dbReference type="RefSeq" id="WP_163904732.1">
    <property type="nucleotide sequence ID" value="NZ_CP048427.1"/>
</dbReference>
<reference evidence="2 3" key="1">
    <citation type="submission" date="2020-02" db="EMBL/GenBank/DDBJ databases">
        <title>Genome sequence of the type strain CCBAU10050 of Rhizobium daejeonense.</title>
        <authorList>
            <person name="Gao J."/>
            <person name="Sun J."/>
        </authorList>
    </citation>
    <scope>NUCLEOTIDE SEQUENCE [LARGE SCALE GENOMIC DNA]</scope>
    <source>
        <strain evidence="2 3">CCBAU10050</strain>
    </source>
</reference>
<protein>
    <recommendedName>
        <fullName evidence="4">DUF945 domain-containing protein</fullName>
    </recommendedName>
</protein>
<evidence type="ECO:0008006" key="4">
    <source>
        <dbReference type="Google" id="ProtNLM"/>
    </source>
</evidence>
<accession>A0A6M1RSZ3</accession>
<organism evidence="2 3">
    <name type="scientific">Rhizobium daejeonense</name>
    <dbReference type="NCBI Taxonomy" id="240521"/>
    <lineage>
        <taxon>Bacteria</taxon>
        <taxon>Pseudomonadati</taxon>
        <taxon>Pseudomonadota</taxon>
        <taxon>Alphaproteobacteria</taxon>
        <taxon>Hyphomicrobiales</taxon>
        <taxon>Rhizobiaceae</taxon>
        <taxon>Rhizobium/Agrobacterium group</taxon>
        <taxon>Rhizobium</taxon>
    </lineage>
</organism>
<gene>
    <name evidence="2" type="ORF">G6N76_12785</name>
</gene>
<comment type="caution">
    <text evidence="2">The sequence shown here is derived from an EMBL/GenBank/DDBJ whole genome shotgun (WGS) entry which is preliminary data.</text>
</comment>
<proteinExistence type="predicted"/>
<feature type="signal peptide" evidence="1">
    <location>
        <begin position="1"/>
        <end position="25"/>
    </location>
</feature>
<keyword evidence="3" id="KW-1185">Reference proteome</keyword>
<dbReference type="Proteomes" id="UP000477849">
    <property type="component" value="Unassembled WGS sequence"/>
</dbReference>
<sequence>MTFFRTSRLLLAGAAFATLSNPAWALDGQDLLKKINAAYAAGSGAISAESVEVDGSAVILKGSKFTTTGPQEKSIPLGDLTLKGVSEEDGGAYFIERIDFPAVDFTEEKTSISVKDLYLAGVHVPGSTEGKDFKSMMLYDEAHSGAINVSVDGKPVFTMAEASATMTLGEDEKSLAFEGGVSSVKADLSSVEDPKSKETLNALNLNTIEGDVSFSGNWELDTGTIDVEEYAFDFANIGRLNLAFSLSGYTMDLVKQLQETARTMQGQQNNEQAQQAAGLAMLGLMQQMSFVSAEISFEDDGITKRGLDFAGKEQGTTGEQMAQMVKAMLPMMLAQAKLGALQNEISNAVNTYLDDPQNLTISAAPEKPVPFPMIMGAGMGAPETIPQLLGVSVSANEE</sequence>